<organism evidence="3 4">
    <name type="scientific">Seminavis robusta</name>
    <dbReference type="NCBI Taxonomy" id="568900"/>
    <lineage>
        <taxon>Eukaryota</taxon>
        <taxon>Sar</taxon>
        <taxon>Stramenopiles</taxon>
        <taxon>Ochrophyta</taxon>
        <taxon>Bacillariophyta</taxon>
        <taxon>Bacillariophyceae</taxon>
        <taxon>Bacillariophycidae</taxon>
        <taxon>Naviculales</taxon>
        <taxon>Naviculaceae</taxon>
        <taxon>Seminavis</taxon>
    </lineage>
</organism>
<accession>A0A9N8DUW0</accession>
<evidence type="ECO:0000256" key="1">
    <source>
        <dbReference type="SAM" id="MobiDB-lite"/>
    </source>
</evidence>
<feature type="region of interest" description="Disordered" evidence="1">
    <location>
        <begin position="40"/>
        <end position="61"/>
    </location>
</feature>
<feature type="signal peptide" evidence="2">
    <location>
        <begin position="1"/>
        <end position="18"/>
    </location>
</feature>
<feature type="region of interest" description="Disordered" evidence="1">
    <location>
        <begin position="388"/>
        <end position="447"/>
    </location>
</feature>
<feature type="compositionally biased region" description="Polar residues" evidence="1">
    <location>
        <begin position="398"/>
        <end position="413"/>
    </location>
</feature>
<protein>
    <submittedName>
        <fullName evidence="3">von Willebrand factor, type A</fullName>
    </submittedName>
</protein>
<sequence length="1487" mass="153319">MRTRLIFLGLAVLTAVEAGSEYDYQPRLRSGMIISTQDRQLAETAGNSSGSSATSGNSTDTAANATEVAAQAGTNGTQVAAQASANGTEVAAEASANGTQVAAGAGANGTEVAAQAGVNGTEVAAQAGANGTQVAAGAGANGTEVAAQAGVNGTEVAAQASANGTQVAAGAGANGTEVAAQAGVNGTEVAAEASANGTQVAAGAGANGTEVATQAGVNGTEVAAEASANGTQVAAQANASGTIPAVVVAANTSAVPPATEEKEEDSGGGGGILGAIASVLGFGDDETPAPAPVEEVPEEDDGGGLLGAVEGLFGMEVNEPTPPVTLPPVTLPLAGAVGASDSGLPPGLNADLLAQAGQAASNGTISDQAVEGLQNWLGFDVDGEIGNGTNKGHVVNGDSKNSETPPSNSSSKTPAPEEIDVDAGDDAEEDAEEDVGNFTGCANCPTLSPLDTILDGFKGLFGMRDTQDPSVADPGDAEKSGNETEVEEAVSGNETNTTGGEEAPETVDADEDAQETELKDGEGSQPPAGGGSVQEVTLPPAAEPQTKSPTAAPVTLPPVTLAPTPCDICKEPPKISDVPDDKTICPHDYILPKSNVITAKDACDNDVSNSTSTTVKQAEELVNNNTCVGQIVNIWTVDIPSCNASAPVTAKQTLKIEDLDPPQFSDAVLPDLVYTCPSDYNESLLQHPFATDNCDSLVSVIPQTGYLEGCQDLDVLWVATDECGNEATMSQTVKIDDAMAPILMSTAPHDEILSCADSIPPMKMLMFIDNCAGEFEVNGTDDSTGGGYCDGDVTVRTWDGPSDVCGNQADSVTQRFTVLDQSAPILDSSSMEKVALKCPNHFNVNDLTVPNATDDCSAADDITVIPQAPNVVGCEDLVVMWEAKDECGNTYVANQIIEFTDSTSPMPFNGTAPPDVTLHCKDPFPASENLVFVDNCDDDVDVTSVDEDIGGSFCDGKVTIRKWQGPTDTCGNSASEVTQMITVVDQEAPTLPEHVEEALYTCPSDFQLSNLKSPDASDDCDQSVTVTSTFTPSEDTCGNITVKWTATDVCNQKSSVNQTVFFGDNEGPVLQGNAPVDVTLKCKDEHPDASTLTFKDNCGEEFHVEAVEMAPTGSVCEERILERYWLGPTDECHNSALNYSQTIIIKDSEAPALPKSLSDLSYTCPQDFKLEEVDKPSATDDCSIAVNVNGTVPSPVEACAATSILWTATDDCNKTASINQKVVFTDTIAPTVVGASPTDITVGCGQFPKEEKLVFWDYCAGDLEVFSKDSLPSGNVCQGQTFVRTWEGPSDTCGNTASAVTQSIVVMDLGAPSLPESLPDVILFCPIDFNEHELVAPNATDDCDKSVVVEREVPVFLDKCAEQFDIVWTAVDECSKTDVVTQKVRFEGTQKPSITCPTVIGDYTGGGGTFSHGVDYGDCYTADDVTITYEASCSDCNGDSCAIEMSSNGADLTISGAPDISSLVWTAKLDYGCGVVDVTCTVGDCPA</sequence>
<evidence type="ECO:0000256" key="2">
    <source>
        <dbReference type="SAM" id="SignalP"/>
    </source>
</evidence>
<reference evidence="3" key="1">
    <citation type="submission" date="2020-06" db="EMBL/GenBank/DDBJ databases">
        <authorList>
            <consortium name="Plant Systems Biology data submission"/>
        </authorList>
    </citation>
    <scope>NUCLEOTIDE SEQUENCE</scope>
    <source>
        <strain evidence="3">D6</strain>
    </source>
</reference>
<keyword evidence="2" id="KW-0732">Signal</keyword>
<comment type="caution">
    <text evidence="3">The sequence shown here is derived from an EMBL/GenBank/DDBJ whole genome shotgun (WGS) entry which is preliminary data.</text>
</comment>
<feature type="region of interest" description="Disordered" evidence="1">
    <location>
        <begin position="465"/>
        <end position="560"/>
    </location>
</feature>
<evidence type="ECO:0000313" key="4">
    <source>
        <dbReference type="Proteomes" id="UP001153069"/>
    </source>
</evidence>
<dbReference type="Proteomes" id="UP001153069">
    <property type="component" value="Unassembled WGS sequence"/>
</dbReference>
<feature type="compositionally biased region" description="Acidic residues" evidence="1">
    <location>
        <begin position="502"/>
        <end position="515"/>
    </location>
</feature>
<feature type="compositionally biased region" description="Low complexity" evidence="1">
    <location>
        <begin position="44"/>
        <end position="61"/>
    </location>
</feature>
<gene>
    <name evidence="3" type="ORF">SEMRO_360_G126210.1</name>
</gene>
<feature type="compositionally biased region" description="Low complexity" evidence="1">
    <location>
        <begin position="549"/>
        <end position="560"/>
    </location>
</feature>
<feature type="compositionally biased region" description="Acidic residues" evidence="1">
    <location>
        <begin position="417"/>
        <end position="435"/>
    </location>
</feature>
<evidence type="ECO:0000313" key="3">
    <source>
        <dbReference type="EMBL" id="CAB9508770.1"/>
    </source>
</evidence>
<dbReference type="EMBL" id="CAICTM010000359">
    <property type="protein sequence ID" value="CAB9508770.1"/>
    <property type="molecule type" value="Genomic_DNA"/>
</dbReference>
<name>A0A9N8DUW0_9STRA</name>
<keyword evidence="4" id="KW-1185">Reference proteome</keyword>
<feature type="chain" id="PRO_5040239400" evidence="2">
    <location>
        <begin position="19"/>
        <end position="1487"/>
    </location>
</feature>
<proteinExistence type="predicted"/>